<gene>
    <name evidence="2" type="ORF">LTRI10_LOCUS19561</name>
</gene>
<dbReference type="PROSITE" id="PS50878">
    <property type="entry name" value="RT_POL"/>
    <property type="match status" value="1"/>
</dbReference>
<dbReference type="AlphaFoldDB" id="A0AAV2DWP1"/>
<dbReference type="Proteomes" id="UP001497516">
    <property type="component" value="Chromosome 3"/>
</dbReference>
<dbReference type="EMBL" id="OZ034816">
    <property type="protein sequence ID" value="CAL1377949.1"/>
    <property type="molecule type" value="Genomic_DNA"/>
</dbReference>
<evidence type="ECO:0000313" key="2">
    <source>
        <dbReference type="EMBL" id="CAL1377949.1"/>
    </source>
</evidence>
<dbReference type="InterPro" id="IPR000477">
    <property type="entry name" value="RT_dom"/>
</dbReference>
<dbReference type="CDD" id="cd01650">
    <property type="entry name" value="RT_nLTR_like"/>
    <property type="match status" value="1"/>
</dbReference>
<keyword evidence="3" id="KW-1185">Reference proteome</keyword>
<dbReference type="SUPFAM" id="SSF56672">
    <property type="entry name" value="DNA/RNA polymerases"/>
    <property type="match status" value="1"/>
</dbReference>
<evidence type="ECO:0000259" key="1">
    <source>
        <dbReference type="PROSITE" id="PS50878"/>
    </source>
</evidence>
<evidence type="ECO:0000313" key="3">
    <source>
        <dbReference type="Proteomes" id="UP001497516"/>
    </source>
</evidence>
<protein>
    <recommendedName>
        <fullName evidence="1">Reverse transcriptase domain-containing protein</fullName>
    </recommendedName>
</protein>
<proteinExistence type="predicted"/>
<sequence>MIKQWNRDHFGKVERRIADILLRIKIIDDAEESEQLNPLLLSERAILKCELEKVLIMEEIFWRQRSREIWLKVGDKNTGFFNIIAKVNKRKSRIKRLVIEGRVSDDVNEIKIAFHNHFSAKFVEGEEDRPFPARYRDCLLTPVDNEDLVKPFSELEVWQAIRQSNGSKASGPDGYSFEFYKKAWDIIKCDLLKAFDDFFLAGTLPQSTAHAFICLLPKRDPFETVSDFRPISLLGSLNKVITKVLFNRLLPHMNTLISDYQFTGKRGRVIHESCLIANEVIDSRRRSGKPGAVIKLDIEKAFDSISWKSILKSLTHLGLHSRFRKWLEGLLSSSRLSILVNGESTGFFGMTRGVKQGDPLSPFLFNIGMDILSFILCEIRKEGLITGFYINEESRIGEVTHLLYADDAILFCEANEAEVRNLLAALICFQAITGLQINLEKSRIFPVGEVANIERLVEIFCCDWAFLPTTYLGLPLGCQSPPTAHWNNIVAKTQSRLEGWKGKFLSPGGRIVLINAVLASQSNYISSLFLIPKNIINSLEKIERDFLWSGTREREKLHLVSWELCKTAKNRGGLGIRDLEINNRALLLKWHWRFATERGSWWREMIVAKFPNQQSEWFSGRSSGSLGGSLWARIVKLQPDFWKLTRIEHSQGFWTSF</sequence>
<dbReference type="PANTHER" id="PTHR33116:SF78">
    <property type="entry name" value="OS12G0587133 PROTEIN"/>
    <property type="match status" value="1"/>
</dbReference>
<reference evidence="2 3" key="1">
    <citation type="submission" date="2024-04" db="EMBL/GenBank/DDBJ databases">
        <authorList>
            <person name="Fracassetti M."/>
        </authorList>
    </citation>
    <scope>NUCLEOTIDE SEQUENCE [LARGE SCALE GENOMIC DNA]</scope>
</reference>
<accession>A0AAV2DWP1</accession>
<dbReference type="Pfam" id="PF00078">
    <property type="entry name" value="RVT_1"/>
    <property type="match status" value="1"/>
</dbReference>
<organism evidence="2 3">
    <name type="scientific">Linum trigynum</name>
    <dbReference type="NCBI Taxonomy" id="586398"/>
    <lineage>
        <taxon>Eukaryota</taxon>
        <taxon>Viridiplantae</taxon>
        <taxon>Streptophyta</taxon>
        <taxon>Embryophyta</taxon>
        <taxon>Tracheophyta</taxon>
        <taxon>Spermatophyta</taxon>
        <taxon>Magnoliopsida</taxon>
        <taxon>eudicotyledons</taxon>
        <taxon>Gunneridae</taxon>
        <taxon>Pentapetalae</taxon>
        <taxon>rosids</taxon>
        <taxon>fabids</taxon>
        <taxon>Malpighiales</taxon>
        <taxon>Linaceae</taxon>
        <taxon>Linum</taxon>
    </lineage>
</organism>
<dbReference type="InterPro" id="IPR043502">
    <property type="entry name" value="DNA/RNA_pol_sf"/>
</dbReference>
<dbReference type="PANTHER" id="PTHR33116">
    <property type="entry name" value="REVERSE TRANSCRIPTASE ZINC-BINDING DOMAIN-CONTAINING PROTEIN-RELATED-RELATED"/>
    <property type="match status" value="1"/>
</dbReference>
<name>A0AAV2DWP1_9ROSI</name>
<feature type="domain" description="Reverse transcriptase" evidence="1">
    <location>
        <begin position="197"/>
        <end position="476"/>
    </location>
</feature>